<dbReference type="Proteomes" id="UP000323039">
    <property type="component" value="Unassembled WGS sequence"/>
</dbReference>
<protein>
    <submittedName>
        <fullName evidence="2">DUF3102 domain-containing protein</fullName>
    </submittedName>
</protein>
<keyword evidence="1" id="KW-0175">Coiled coil</keyword>
<dbReference type="EMBL" id="VSJJ01000018">
    <property type="protein sequence ID" value="KAA0963169.1"/>
    <property type="molecule type" value="Genomic_DNA"/>
</dbReference>
<evidence type="ECO:0000256" key="1">
    <source>
        <dbReference type="SAM" id="Coils"/>
    </source>
</evidence>
<reference evidence="2 3" key="1">
    <citation type="submission" date="2019-08" db="EMBL/GenBank/DDBJ databases">
        <title>Genome sequence and analysis of Streptococcus cristatus strain S22 isolated from throat swab of children scarlet fever in Hangzhou, China.</title>
        <authorList>
            <person name="Huang Y."/>
            <person name="Xie L."/>
        </authorList>
    </citation>
    <scope>NUCLEOTIDE SEQUENCE [LARGE SCALE GENOMIC DNA]</scope>
    <source>
        <strain evidence="2 3">S22</strain>
    </source>
</reference>
<accession>A0A5B0DDT4</accession>
<evidence type="ECO:0000313" key="2">
    <source>
        <dbReference type="EMBL" id="KAA0963169.1"/>
    </source>
</evidence>
<sequence>MQELTLSENLAQIELEINHHKQIAGQSIWEIGRRLNHVKEHDLVHGEFRAWHENLGLDKDFAYKSMKIAKELPNVETLRHLGTTALHLIATLPEAERAQQLERIEQGDNPTVRELQEVKRQLNLAKSENEDLREKNEKLAEQALKGMETKTIEKEVVKEVEVTPADYDSTKSLNQTLMTKNQKLSKENQKLEDELRELKTKGNISQEMEELISQRQGKIQGLEKQISDYKDVLNLIRAGDEFLNKMASLIYTDDKKFRNADEVIGLEIDSMVNRLLTFVNDLQKLRGRNQDVIEGEIV</sequence>
<name>A0A5B0DDT4_STRCR</name>
<gene>
    <name evidence="2" type="ORF">FXF62_10565</name>
</gene>
<feature type="coiled-coil region" evidence="1">
    <location>
        <begin position="115"/>
        <end position="145"/>
    </location>
</feature>
<organism evidence="2 3">
    <name type="scientific">Streptococcus cristatus</name>
    <dbReference type="NCBI Taxonomy" id="45634"/>
    <lineage>
        <taxon>Bacteria</taxon>
        <taxon>Bacillati</taxon>
        <taxon>Bacillota</taxon>
        <taxon>Bacilli</taxon>
        <taxon>Lactobacillales</taxon>
        <taxon>Streptococcaceae</taxon>
        <taxon>Streptococcus</taxon>
    </lineage>
</organism>
<proteinExistence type="predicted"/>
<evidence type="ECO:0000313" key="3">
    <source>
        <dbReference type="Proteomes" id="UP000323039"/>
    </source>
</evidence>
<dbReference type="RefSeq" id="WP_149518701.1">
    <property type="nucleotide sequence ID" value="NZ_VSJJ01000018.1"/>
</dbReference>
<feature type="coiled-coil region" evidence="1">
    <location>
        <begin position="174"/>
        <end position="225"/>
    </location>
</feature>
<dbReference type="AlphaFoldDB" id="A0A5B0DDT4"/>
<comment type="caution">
    <text evidence="2">The sequence shown here is derived from an EMBL/GenBank/DDBJ whole genome shotgun (WGS) entry which is preliminary data.</text>
</comment>